<sequence>MFLLLPMIASRETSKTMTTLYFLDRLEKNMLVCQQTAIVGNRQTKVLQNTDNPRELAFRLAPGIWLESLVVPETLTVSSVPIITFAGGTGNAQSFQVFSFIWNEKGQKITYRFLFGKGHFEKKISDL</sequence>
<evidence type="ECO:0000313" key="2">
    <source>
        <dbReference type="Proteomes" id="UP000782705"/>
    </source>
</evidence>
<name>A0ABQ6YX71_9ENTE</name>
<accession>A0ABQ6YX71</accession>
<protein>
    <recommendedName>
        <fullName evidence="3">Competence protein ComGD</fullName>
    </recommendedName>
</protein>
<reference evidence="1 2" key="1">
    <citation type="submission" date="2016-06" db="EMBL/GenBank/DDBJ databases">
        <title>Four novel species of enterococci isolated from chicken manure.</title>
        <authorList>
            <person name="Van Tyne D."/>
        </authorList>
    </citation>
    <scope>NUCLEOTIDE SEQUENCE [LARGE SCALE GENOMIC DNA]</scope>
    <source>
        <strain evidence="1 2">CU12B</strain>
    </source>
</reference>
<gene>
    <name evidence="1" type="ORF">BAU17_00715</name>
</gene>
<dbReference type="Proteomes" id="UP000782705">
    <property type="component" value="Unassembled WGS sequence"/>
</dbReference>
<proteinExistence type="predicted"/>
<evidence type="ECO:0000313" key="1">
    <source>
        <dbReference type="EMBL" id="KAF1302220.1"/>
    </source>
</evidence>
<evidence type="ECO:0008006" key="3">
    <source>
        <dbReference type="Google" id="ProtNLM"/>
    </source>
</evidence>
<dbReference type="EMBL" id="MAEL01000054">
    <property type="protein sequence ID" value="KAF1302220.1"/>
    <property type="molecule type" value="Genomic_DNA"/>
</dbReference>
<organism evidence="1 2">
    <name type="scientific">Candidatus Enterococcus willemsii</name>
    <dbReference type="NCBI Taxonomy" id="1857215"/>
    <lineage>
        <taxon>Bacteria</taxon>
        <taxon>Bacillati</taxon>
        <taxon>Bacillota</taxon>
        <taxon>Bacilli</taxon>
        <taxon>Lactobacillales</taxon>
        <taxon>Enterococcaceae</taxon>
        <taxon>Enterococcus</taxon>
    </lineage>
</organism>
<comment type="caution">
    <text evidence="1">The sequence shown here is derived from an EMBL/GenBank/DDBJ whole genome shotgun (WGS) entry which is preliminary data.</text>
</comment>
<keyword evidence="2" id="KW-1185">Reference proteome</keyword>